<keyword evidence="10" id="KW-0812">Transmembrane</keyword>
<dbReference type="InterPro" id="IPR050749">
    <property type="entry name" value="Glycosyl_Hydrolase_47"/>
</dbReference>
<dbReference type="PRINTS" id="PR00747">
    <property type="entry name" value="GLYHDRLASE47"/>
</dbReference>
<comment type="caution">
    <text evidence="11">The sequence shown here is derived from an EMBL/GenBank/DDBJ whole genome shotgun (WGS) entry which is preliminary data.</text>
</comment>
<evidence type="ECO:0000256" key="9">
    <source>
        <dbReference type="RuleBase" id="RU361193"/>
    </source>
</evidence>
<accession>A0A420YDK9</accession>
<feature type="binding site" evidence="7">
    <location>
        <position position="619"/>
    </location>
    <ligand>
        <name>Ca(2+)</name>
        <dbReference type="ChEBI" id="CHEBI:29108"/>
    </ligand>
</feature>
<dbReference type="GO" id="GO:0016020">
    <property type="term" value="C:membrane"/>
    <property type="evidence" value="ECO:0007669"/>
    <property type="project" value="InterPro"/>
</dbReference>
<evidence type="ECO:0000256" key="7">
    <source>
        <dbReference type="PIRSR" id="PIRSR601382-2"/>
    </source>
</evidence>
<dbReference type="GO" id="GO:0004571">
    <property type="term" value="F:mannosyl-oligosaccharide 1,2-alpha-mannosidase activity"/>
    <property type="evidence" value="ECO:0007669"/>
    <property type="project" value="InterPro"/>
</dbReference>
<dbReference type="UniPathway" id="UPA00378"/>
<comment type="similarity">
    <text evidence="3 9">Belongs to the glycosyl hydrolase 47 family.</text>
</comment>
<dbReference type="GO" id="GO:0005783">
    <property type="term" value="C:endoplasmic reticulum"/>
    <property type="evidence" value="ECO:0007669"/>
    <property type="project" value="TreeGrafter"/>
</dbReference>
<dbReference type="PANTHER" id="PTHR11742">
    <property type="entry name" value="MANNOSYL-OLIGOSACCHARIDE ALPHA-1,2-MANNOSIDASE-RELATED"/>
    <property type="match status" value="1"/>
</dbReference>
<evidence type="ECO:0000256" key="6">
    <source>
        <dbReference type="PIRSR" id="PIRSR601382-1"/>
    </source>
</evidence>
<protein>
    <recommendedName>
        <fullName evidence="9">alpha-1,2-Mannosidase</fullName>
        <ecNumber evidence="9">3.2.1.-</ecNumber>
    </recommendedName>
</protein>
<evidence type="ECO:0000256" key="1">
    <source>
        <dbReference type="ARBA" id="ARBA00001913"/>
    </source>
</evidence>
<keyword evidence="4 9" id="KW-0378">Hydrolase</keyword>
<proteinExistence type="inferred from homology"/>
<feature type="disulfide bond" evidence="8">
    <location>
        <begin position="406"/>
        <end position="435"/>
    </location>
</feature>
<feature type="active site" evidence="6">
    <location>
        <position position="329"/>
    </location>
</feature>
<evidence type="ECO:0000313" key="11">
    <source>
        <dbReference type="EMBL" id="RKU45934.1"/>
    </source>
</evidence>
<dbReference type="OrthoDB" id="8118055at2759"/>
<keyword evidence="10" id="KW-0472">Membrane</keyword>
<reference evidence="11 12" key="1">
    <citation type="submission" date="2018-08" db="EMBL/GenBank/DDBJ databases">
        <title>Draft genome of the lignicolous fungus Coniochaeta pulveracea.</title>
        <authorList>
            <person name="Borstlap C.J."/>
            <person name="De Witt R.N."/>
            <person name="Botha A."/>
            <person name="Volschenk H."/>
        </authorList>
    </citation>
    <scope>NUCLEOTIDE SEQUENCE [LARGE SCALE GENOMIC DNA]</scope>
    <source>
        <strain evidence="11 12">CAB683</strain>
    </source>
</reference>
<sequence>MAPIRRFRGLVAFVIIWVAGLWYFRQHFGYSEHQPAAFPPLAGTEGSSKGELSHKDSKPHWTKLPVRYPVSSLRAIPTDRPATPIPKIQKYPAPVEDAAAKALRLERREAVMNSFNHSWQGYKNYAWLHDEVQPLSGQKSNPFGGWAATLVDALDTLWMMGLKEEFEEAVKGCEQIDFTTTETEEINVFETTIRYLGGFLAAYELSDKAYPTLLGKASEVGELLMCAFDTPNRMPIPRWRWKDYVAGNDQKVPSSVLVSEIGSLSLEFTKLSQLTGDMKYYDAVQRISDEFEKSQNTGKLPGMWPIVIGPHKTPFDMGGDTFTLGGMSDSLYEYFPKQYLLLGGALQQPRKLYEGFIDVAKKHLFRRVMNPDNKPLVMSGYVTVSDPMDGTGEKVIHNPEGQHLTCFTGGMVGMGSRIFDRSSDLEIAKQLTDACVWSYASMGSGIGPEIWRFVPCGGIEDSQTGDNCTYSANQWRAAVRKHWRSGDAGGDDRERTAEELDYINSDLDKLIRAHRLPPGFVDVRARKYILRPEAIESVFIMYRLTGDPNWMDKAWEMFRAIEKHTRTPVAAASLDDVTSERPNQVDSMESFWLAETLKYFYLVFSEWDTLDLDQWVLNTEAHPLRRMDH</sequence>
<evidence type="ECO:0000256" key="5">
    <source>
        <dbReference type="ARBA" id="ARBA00023157"/>
    </source>
</evidence>
<dbReference type="SUPFAM" id="SSF48225">
    <property type="entry name" value="Seven-hairpin glycosidases"/>
    <property type="match status" value="1"/>
</dbReference>
<dbReference type="GO" id="GO:0005975">
    <property type="term" value="P:carbohydrate metabolic process"/>
    <property type="evidence" value="ECO:0007669"/>
    <property type="project" value="InterPro"/>
</dbReference>
<evidence type="ECO:0000256" key="10">
    <source>
        <dbReference type="SAM" id="Phobius"/>
    </source>
</evidence>
<dbReference type="EMBL" id="QVQW01000017">
    <property type="protein sequence ID" value="RKU45934.1"/>
    <property type="molecule type" value="Genomic_DNA"/>
</dbReference>
<dbReference type="STRING" id="177199.A0A420YDK9"/>
<keyword evidence="5 8" id="KW-1015">Disulfide bond</keyword>
<dbReference type="InterPro" id="IPR012341">
    <property type="entry name" value="6hp_glycosidase-like_sf"/>
</dbReference>
<dbReference type="Gene3D" id="1.50.10.10">
    <property type="match status" value="1"/>
</dbReference>
<organism evidence="11 12">
    <name type="scientific">Coniochaeta pulveracea</name>
    <dbReference type="NCBI Taxonomy" id="177199"/>
    <lineage>
        <taxon>Eukaryota</taxon>
        <taxon>Fungi</taxon>
        <taxon>Dikarya</taxon>
        <taxon>Ascomycota</taxon>
        <taxon>Pezizomycotina</taxon>
        <taxon>Sordariomycetes</taxon>
        <taxon>Sordariomycetidae</taxon>
        <taxon>Coniochaetales</taxon>
        <taxon>Coniochaetaceae</taxon>
        <taxon>Coniochaeta</taxon>
    </lineage>
</organism>
<dbReference type="InterPro" id="IPR036026">
    <property type="entry name" value="Seven-hairpin_glycosidases"/>
</dbReference>
<keyword evidence="9" id="KW-0326">Glycosidase</keyword>
<feature type="transmembrane region" description="Helical" evidence="10">
    <location>
        <begin position="7"/>
        <end position="24"/>
    </location>
</feature>
<dbReference type="InterPro" id="IPR001382">
    <property type="entry name" value="Glyco_hydro_47"/>
</dbReference>
<evidence type="ECO:0000256" key="8">
    <source>
        <dbReference type="PIRSR" id="PIRSR601382-3"/>
    </source>
</evidence>
<keyword evidence="12" id="KW-1185">Reference proteome</keyword>
<dbReference type="GO" id="GO:0036503">
    <property type="term" value="P:ERAD pathway"/>
    <property type="evidence" value="ECO:0007669"/>
    <property type="project" value="UniProtKB-ARBA"/>
</dbReference>
<keyword evidence="7" id="KW-0479">Metal-binding</keyword>
<dbReference type="GO" id="GO:0005509">
    <property type="term" value="F:calcium ion binding"/>
    <property type="evidence" value="ECO:0007669"/>
    <property type="project" value="InterPro"/>
</dbReference>
<dbReference type="PANTHER" id="PTHR11742:SF49">
    <property type="entry name" value="ALPHA-1,2-MANNOSIDASE"/>
    <property type="match status" value="1"/>
</dbReference>
<feature type="active site" description="Proton donor" evidence="6">
    <location>
        <position position="190"/>
    </location>
</feature>
<dbReference type="EC" id="3.2.1.-" evidence="9"/>
<dbReference type="AlphaFoldDB" id="A0A420YDK9"/>
<dbReference type="FunFam" id="1.50.10.10:FF:000037">
    <property type="entry name" value="alpha-1,2-Mannosidase"/>
    <property type="match status" value="1"/>
</dbReference>
<comment type="pathway">
    <text evidence="2">Protein modification; protein glycosylation.</text>
</comment>
<keyword evidence="10" id="KW-1133">Transmembrane helix</keyword>
<evidence type="ECO:0000256" key="3">
    <source>
        <dbReference type="ARBA" id="ARBA00007658"/>
    </source>
</evidence>
<feature type="active site" evidence="6">
    <location>
        <position position="533"/>
    </location>
</feature>
<feature type="active site" description="Proton donor" evidence="6">
    <location>
        <position position="449"/>
    </location>
</feature>
<evidence type="ECO:0000256" key="4">
    <source>
        <dbReference type="ARBA" id="ARBA00022801"/>
    </source>
</evidence>
<comment type="cofactor">
    <cofactor evidence="1 7">
        <name>Ca(2+)</name>
        <dbReference type="ChEBI" id="CHEBI:29108"/>
    </cofactor>
</comment>
<evidence type="ECO:0000313" key="12">
    <source>
        <dbReference type="Proteomes" id="UP000275385"/>
    </source>
</evidence>
<keyword evidence="7" id="KW-0106">Calcium</keyword>
<dbReference type="Pfam" id="PF01532">
    <property type="entry name" value="Glyco_hydro_47"/>
    <property type="match status" value="1"/>
</dbReference>
<name>A0A420YDK9_9PEZI</name>
<gene>
    <name evidence="11" type="ORF">DL546_003774</name>
</gene>
<evidence type="ECO:0000256" key="2">
    <source>
        <dbReference type="ARBA" id="ARBA00004922"/>
    </source>
</evidence>
<dbReference type="Proteomes" id="UP000275385">
    <property type="component" value="Unassembled WGS sequence"/>
</dbReference>